<dbReference type="SUPFAM" id="SSF51679">
    <property type="entry name" value="Bacterial luciferase-like"/>
    <property type="match status" value="1"/>
</dbReference>
<proteinExistence type="predicted"/>
<dbReference type="InterPro" id="IPR011251">
    <property type="entry name" value="Luciferase-like_dom"/>
</dbReference>
<dbReference type="RefSeq" id="WP_166322302.1">
    <property type="nucleotide sequence ID" value="NZ_CP049934.1"/>
</dbReference>
<name>A0A6G8FHK1_9MICO</name>
<evidence type="ECO:0000256" key="1">
    <source>
        <dbReference type="ARBA" id="ARBA00023002"/>
    </source>
</evidence>
<dbReference type="Gene3D" id="3.20.20.30">
    <property type="entry name" value="Luciferase-like domain"/>
    <property type="match status" value="1"/>
</dbReference>
<dbReference type="Pfam" id="PF00296">
    <property type="entry name" value="Bac_luciferase"/>
    <property type="match status" value="1"/>
</dbReference>
<dbReference type="GO" id="GO:0004497">
    <property type="term" value="F:monooxygenase activity"/>
    <property type="evidence" value="ECO:0007669"/>
    <property type="project" value="UniProtKB-KW"/>
</dbReference>
<keyword evidence="5" id="KW-1185">Reference proteome</keyword>
<dbReference type="InterPro" id="IPR036661">
    <property type="entry name" value="Luciferase-like_sf"/>
</dbReference>
<sequence length="350" mass="38363">MSIQSEAHDLVLGLDTFGDTTLDPSGDPKSHAQVIRDVVEQAVLADRLGIDAITLGEHHRDDFALSSPEIALAAIAGKTERILLGTGVTVLSSDDPVRVYERFATLDAVSNGRAEVILGRGSFTESFPLFGYDLQDYDALFSEKLELFTRLRSEGPVTWSGRHRSPLVDQEIFPKTEQPNGVQAWIGVGGSPQSVLRSVQVGIPMMLAIIGGDPGRFLPFANLYRQTQDELGREQMPLGVHSPGHIAASDAEARDQLWPHFETNRNRIGAERGWPATTRTEFEREADSGSLYVGSPETVAQRIAATVRTLGANRFDLKYSNGTMPHEQLMSSIELYGTVVIPRVRELLAE</sequence>
<dbReference type="Proteomes" id="UP000501387">
    <property type="component" value="Chromosome"/>
</dbReference>
<dbReference type="GO" id="GO:0016705">
    <property type="term" value="F:oxidoreductase activity, acting on paired donors, with incorporation or reduction of molecular oxygen"/>
    <property type="evidence" value="ECO:0007669"/>
    <property type="project" value="InterPro"/>
</dbReference>
<dbReference type="EMBL" id="CP049934">
    <property type="protein sequence ID" value="QIM15837.1"/>
    <property type="molecule type" value="Genomic_DNA"/>
</dbReference>
<dbReference type="KEGG" id="lins:G7067_04470"/>
<organism evidence="4 5">
    <name type="scientific">Leucobacter insecticola</name>
    <dbReference type="NCBI Taxonomy" id="2714934"/>
    <lineage>
        <taxon>Bacteria</taxon>
        <taxon>Bacillati</taxon>
        <taxon>Actinomycetota</taxon>
        <taxon>Actinomycetes</taxon>
        <taxon>Micrococcales</taxon>
        <taxon>Microbacteriaceae</taxon>
        <taxon>Leucobacter</taxon>
    </lineage>
</organism>
<accession>A0A6G8FHK1</accession>
<gene>
    <name evidence="4" type="ORF">G7067_04470</name>
</gene>
<dbReference type="PANTHER" id="PTHR30137">
    <property type="entry name" value="LUCIFERASE-LIKE MONOOXYGENASE"/>
    <property type="match status" value="1"/>
</dbReference>
<reference evidence="4 5" key="1">
    <citation type="submission" date="2020-03" db="EMBL/GenBank/DDBJ databases">
        <title>Leucobacter sp. nov., isolated from beetles.</title>
        <authorList>
            <person name="Hyun D.-W."/>
            <person name="Bae J.-W."/>
        </authorList>
    </citation>
    <scope>NUCLEOTIDE SEQUENCE [LARGE SCALE GENOMIC DNA]</scope>
    <source>
        <strain evidence="4 5">HDW9B</strain>
    </source>
</reference>
<dbReference type="AlphaFoldDB" id="A0A6G8FHK1"/>
<dbReference type="InterPro" id="IPR050766">
    <property type="entry name" value="Bact_Lucif_Oxidored"/>
</dbReference>
<dbReference type="NCBIfam" id="TIGR03858">
    <property type="entry name" value="LLM_2I7G"/>
    <property type="match status" value="1"/>
</dbReference>
<keyword evidence="2" id="KW-0503">Monooxygenase</keyword>
<evidence type="ECO:0000259" key="3">
    <source>
        <dbReference type="Pfam" id="PF00296"/>
    </source>
</evidence>
<dbReference type="GO" id="GO:0005829">
    <property type="term" value="C:cytosol"/>
    <property type="evidence" value="ECO:0007669"/>
    <property type="project" value="TreeGrafter"/>
</dbReference>
<dbReference type="PANTHER" id="PTHR30137:SF8">
    <property type="entry name" value="BLR5498 PROTEIN"/>
    <property type="match status" value="1"/>
</dbReference>
<evidence type="ECO:0000313" key="4">
    <source>
        <dbReference type="EMBL" id="QIM15837.1"/>
    </source>
</evidence>
<feature type="domain" description="Luciferase-like" evidence="3">
    <location>
        <begin position="27"/>
        <end position="313"/>
    </location>
</feature>
<protein>
    <submittedName>
        <fullName evidence="4">LLM class flavin-dependent oxidoreductase</fullName>
    </submittedName>
</protein>
<keyword evidence="1" id="KW-0560">Oxidoreductase</keyword>
<evidence type="ECO:0000313" key="5">
    <source>
        <dbReference type="Proteomes" id="UP000501387"/>
    </source>
</evidence>
<dbReference type="InterPro" id="IPR022290">
    <property type="entry name" value="LLM_Atu2307-like"/>
</dbReference>
<evidence type="ECO:0000256" key="2">
    <source>
        <dbReference type="ARBA" id="ARBA00023033"/>
    </source>
</evidence>